<evidence type="ECO:0000313" key="5">
    <source>
        <dbReference type="EMBL" id="GAA6268804.1"/>
    </source>
</evidence>
<keyword evidence="1 4" id="KW-0378">Hydrolase</keyword>
<protein>
    <recommendedName>
        <fullName evidence="4">Fructose-1,6-bisphosphatase class 3</fullName>
        <shortName evidence="4">FBPase class 3</shortName>
        <ecNumber evidence="4">3.1.3.11</ecNumber>
    </recommendedName>
    <alternativeName>
        <fullName evidence="4">D-fructose-1,6-bisphosphate 1-phosphohydrolase class 3</fullName>
    </alternativeName>
</protein>
<organism evidence="5 6">
    <name type="scientific">Enterocloster alcoholdehydrogenati</name>
    <dbReference type="NCBI Taxonomy" id="2547410"/>
    <lineage>
        <taxon>Bacteria</taxon>
        <taxon>Bacillati</taxon>
        <taxon>Bacillota</taxon>
        <taxon>Clostridia</taxon>
        <taxon>Lachnospirales</taxon>
        <taxon>Lachnospiraceae</taxon>
        <taxon>Enterocloster</taxon>
    </lineage>
</organism>
<dbReference type="RefSeq" id="WP_176253319.1">
    <property type="nucleotide sequence ID" value="NZ_BAABXL010000001.1"/>
</dbReference>
<comment type="similarity">
    <text evidence="4">Belongs to the FBPase class 3 family.</text>
</comment>
<reference evidence="5 6" key="1">
    <citation type="submission" date="2024-04" db="EMBL/GenBank/DDBJ databases">
        <title>Defined microbial consortia suppress multidrug-resistant proinflammatory Enterobacteriaceae via ecological control.</title>
        <authorList>
            <person name="Furuichi M."/>
            <person name="Kawaguchi T."/>
            <person name="Pust M."/>
            <person name="Yasuma K."/>
            <person name="Plichta D."/>
            <person name="Hasegawa N."/>
            <person name="Ohya T."/>
            <person name="Bhattarai S."/>
            <person name="Sasajima S."/>
            <person name="Aoto Y."/>
            <person name="Tuganbaev T."/>
            <person name="Yaginuma M."/>
            <person name="Ueda M."/>
            <person name="Okahashi N."/>
            <person name="Amafuji K."/>
            <person name="Kiridooshi Y."/>
            <person name="Sugita K."/>
            <person name="Strazar M."/>
            <person name="Skelly A."/>
            <person name="Suda W."/>
            <person name="Hattori M."/>
            <person name="Nakamoto N."/>
            <person name="Caballero S."/>
            <person name="Norman J."/>
            <person name="Olle B."/>
            <person name="Tanoue T."/>
            <person name="Arita M."/>
            <person name="Bucci V."/>
            <person name="Atarashi K."/>
            <person name="Xavier R."/>
            <person name="Honda K."/>
        </authorList>
    </citation>
    <scope>NUCLEOTIDE SEQUENCE [LARGE SCALE GENOMIC DNA]</scope>
    <source>
        <strain evidence="6">f13</strain>
    </source>
</reference>
<comment type="pathway">
    <text evidence="4">Carbohydrate biosynthesis; gluconeogenesis.</text>
</comment>
<keyword evidence="2 4" id="KW-0464">Manganese</keyword>
<keyword evidence="3 4" id="KW-0119">Carbohydrate metabolism</keyword>
<gene>
    <name evidence="4" type="primary">fbp</name>
    <name evidence="5" type="ORF">F130042H8_18640</name>
</gene>
<proteinExistence type="inferred from homology"/>
<name>A0ABQ0AXP3_9FIRM</name>
<comment type="cofactor">
    <cofactor evidence="4">
        <name>Mn(2+)</name>
        <dbReference type="ChEBI" id="CHEBI:29035"/>
    </cofactor>
</comment>
<evidence type="ECO:0000313" key="6">
    <source>
        <dbReference type="Proteomes" id="UP001600894"/>
    </source>
</evidence>
<dbReference type="Proteomes" id="UP001600894">
    <property type="component" value="Unassembled WGS sequence"/>
</dbReference>
<evidence type="ECO:0000256" key="4">
    <source>
        <dbReference type="HAMAP-Rule" id="MF_01854"/>
    </source>
</evidence>
<accession>A0ABQ0AXP3</accession>
<evidence type="ECO:0000256" key="1">
    <source>
        <dbReference type="ARBA" id="ARBA00022801"/>
    </source>
</evidence>
<dbReference type="Gene3D" id="3.60.21.10">
    <property type="match status" value="1"/>
</dbReference>
<dbReference type="Pfam" id="PF06874">
    <property type="entry name" value="FBPase_2"/>
    <property type="match status" value="1"/>
</dbReference>
<dbReference type="EMBL" id="BAABXL010000001">
    <property type="protein sequence ID" value="GAA6268804.1"/>
    <property type="molecule type" value="Genomic_DNA"/>
</dbReference>
<dbReference type="PIRSF" id="PIRSF000906">
    <property type="entry name" value="FBPtase_Bacill"/>
    <property type="match status" value="1"/>
</dbReference>
<dbReference type="InterPro" id="IPR009164">
    <property type="entry name" value="FBPtase_class3"/>
</dbReference>
<dbReference type="HAMAP" id="MF_01854">
    <property type="entry name" value="FBPase_class3"/>
    <property type="match status" value="1"/>
</dbReference>
<dbReference type="InterPro" id="IPR029052">
    <property type="entry name" value="Metallo-depent_PP-like"/>
</dbReference>
<evidence type="ECO:0000256" key="2">
    <source>
        <dbReference type="ARBA" id="ARBA00023211"/>
    </source>
</evidence>
<comment type="caution">
    <text evidence="5">The sequence shown here is derived from an EMBL/GenBank/DDBJ whole genome shotgun (WGS) entry which is preliminary data.</text>
</comment>
<dbReference type="EC" id="3.1.3.11" evidence="4"/>
<dbReference type="SUPFAM" id="SSF56300">
    <property type="entry name" value="Metallo-dependent phosphatases"/>
    <property type="match status" value="2"/>
</dbReference>
<evidence type="ECO:0000256" key="3">
    <source>
        <dbReference type="ARBA" id="ARBA00023277"/>
    </source>
</evidence>
<comment type="catalytic activity">
    <reaction evidence="4">
        <text>beta-D-fructose 1,6-bisphosphate + H2O = beta-D-fructose 6-phosphate + phosphate</text>
        <dbReference type="Rhea" id="RHEA:11064"/>
        <dbReference type="ChEBI" id="CHEBI:15377"/>
        <dbReference type="ChEBI" id="CHEBI:32966"/>
        <dbReference type="ChEBI" id="CHEBI:43474"/>
        <dbReference type="ChEBI" id="CHEBI:57634"/>
        <dbReference type="EC" id="3.1.3.11"/>
    </reaction>
</comment>
<keyword evidence="6" id="KW-1185">Reference proteome</keyword>
<sequence length="654" mass="74731">MEDLKTRYLERLAELYPTVAAASTEVINLEAILNLPKATEHFLTDIHGEWEAFSHVLKNGSGAVRRKVNDVFGNTLCREDKRSLATLIYYPREKMTQILEHTANKEDWYKITLYRLIEVSKRSGSKYTRSKVRKALPPEFAYVIEELMTEKADIRDKESYYNAIVATIIRVGRAGEFIVALCELIQRLVVDHLHILGDIYDRGPGPHKIMDKLMEYHSLDIQWGNHDVLWMGAAAGQPGCIANVIRICARYGNLDILEDGYGINLLPLATFALETYGEDPCSCFALKGSHPCSPGEKELNLRMHKAISVIQFKVEGQLIREHPEFNLESRLLLHRINYENGTIVLDGKQYTMKDMYFPTVDPADPYRLSAEETAIMKRLEQAFLNCEKLQQHMRFLLSKGSLYKVYNKNLLYHGCMPLCEDGSLKEVKICGELCKGRQLYDVLESYIRRGFLAEDAAERKKGRDLMWYIWLGENSPLFGKDKMATFERYFLADRESHTEKKNSYYRYLEDEKTADMILAEFGLQGEDSHIINGHMPVKSKNGENPIKCGGKVLVIDGGFSKAYQKETGIAGYTLIYNSYGFILAAHEPFESRSAAIEQESDIYSDDIIVKRTASRKLVGDTDTGQQLKEKIGDLEQLLKAYREGRIAERFGGRF</sequence>